<accession>A0A252AFW9</accession>
<evidence type="ECO:0000313" key="3">
    <source>
        <dbReference type="Proteomes" id="UP000194641"/>
    </source>
</evidence>
<dbReference type="Proteomes" id="UP000194641">
    <property type="component" value="Unassembled WGS sequence"/>
</dbReference>
<keyword evidence="1" id="KW-0812">Transmembrane</keyword>
<keyword evidence="1" id="KW-1133">Transmembrane helix</keyword>
<comment type="caution">
    <text evidence="2">The sequence shown here is derived from an EMBL/GenBank/DDBJ whole genome shotgun (WGS) entry which is preliminary data.</text>
</comment>
<feature type="transmembrane region" description="Helical" evidence="1">
    <location>
        <begin position="20"/>
        <end position="38"/>
    </location>
</feature>
<dbReference type="AlphaFoldDB" id="A0A252AFW9"/>
<keyword evidence="1" id="KW-0472">Membrane</keyword>
<organism evidence="2 3">
    <name type="scientific">Acetobacter indonesiensis</name>
    <dbReference type="NCBI Taxonomy" id="104101"/>
    <lineage>
        <taxon>Bacteria</taxon>
        <taxon>Pseudomonadati</taxon>
        <taxon>Pseudomonadota</taxon>
        <taxon>Alphaproteobacteria</taxon>
        <taxon>Acetobacterales</taxon>
        <taxon>Acetobacteraceae</taxon>
        <taxon>Acetobacter</taxon>
    </lineage>
</organism>
<gene>
    <name evidence="2" type="ORF">HK17_01585</name>
</gene>
<evidence type="ECO:0000256" key="1">
    <source>
        <dbReference type="SAM" id="Phobius"/>
    </source>
</evidence>
<dbReference type="EMBL" id="JOPA01000107">
    <property type="protein sequence ID" value="OUI88474.1"/>
    <property type="molecule type" value="Genomic_DNA"/>
</dbReference>
<protein>
    <submittedName>
        <fullName evidence="2">Uncharacterized protein</fullName>
    </submittedName>
</protein>
<proteinExistence type="predicted"/>
<name>A0A252AFW9_9PROT</name>
<reference evidence="3" key="1">
    <citation type="submission" date="2014-06" db="EMBL/GenBank/DDBJ databases">
        <authorList>
            <person name="Winans N.J."/>
            <person name="Newell P.D."/>
            <person name="Douglas A.E."/>
        </authorList>
    </citation>
    <scope>NUCLEOTIDE SEQUENCE [LARGE SCALE GENOMIC DNA]</scope>
</reference>
<evidence type="ECO:0000313" key="2">
    <source>
        <dbReference type="EMBL" id="OUI88474.1"/>
    </source>
</evidence>
<sequence length="88" mass="10085">MSPKPSVFTLLNILYQISKSLFIAFFTIDIIIVQLINYKTLFKVAIRISCYFMSIFQKSLSLFSSYSESPIIIHMEGSKNSMVLSAYL</sequence>